<dbReference type="RefSeq" id="WP_207328346.1">
    <property type="nucleotide sequence ID" value="NZ_JAFMYW010000002.1"/>
</dbReference>
<evidence type="ECO:0000259" key="4">
    <source>
        <dbReference type="Pfam" id="PF07715"/>
    </source>
</evidence>
<organism evidence="5 6">
    <name type="scientific">Fibrella forsythiae</name>
    <dbReference type="NCBI Taxonomy" id="2817061"/>
    <lineage>
        <taxon>Bacteria</taxon>
        <taxon>Pseudomonadati</taxon>
        <taxon>Bacteroidota</taxon>
        <taxon>Cytophagia</taxon>
        <taxon>Cytophagales</taxon>
        <taxon>Spirosomataceae</taxon>
        <taxon>Fibrella</taxon>
    </lineage>
</organism>
<dbReference type="InterPro" id="IPR037066">
    <property type="entry name" value="Plug_dom_sf"/>
</dbReference>
<evidence type="ECO:0000256" key="1">
    <source>
        <dbReference type="ARBA" id="ARBA00022729"/>
    </source>
</evidence>
<evidence type="ECO:0000313" key="6">
    <source>
        <dbReference type="Proteomes" id="UP000664628"/>
    </source>
</evidence>
<dbReference type="Pfam" id="PF01835">
    <property type="entry name" value="MG2"/>
    <property type="match status" value="1"/>
</dbReference>
<proteinExistence type="inferred from homology"/>
<dbReference type="PANTHER" id="PTHR30069:SF29">
    <property type="entry name" value="HEMOGLOBIN AND HEMOGLOBIN-HAPTOGLOBIN-BINDING PROTEIN 1-RELATED"/>
    <property type="match status" value="1"/>
</dbReference>
<keyword evidence="1" id="KW-0732">Signal</keyword>
<evidence type="ECO:0000259" key="3">
    <source>
        <dbReference type="Pfam" id="PF01835"/>
    </source>
</evidence>
<dbReference type="SUPFAM" id="SSF56935">
    <property type="entry name" value="Porins"/>
    <property type="match status" value="1"/>
</dbReference>
<name>A0ABS3JED9_9BACT</name>
<keyword evidence="6" id="KW-1185">Reference proteome</keyword>
<dbReference type="Gene3D" id="2.60.40.1930">
    <property type="match status" value="1"/>
</dbReference>
<gene>
    <name evidence="5" type="ORF">J2I46_07265</name>
</gene>
<dbReference type="Proteomes" id="UP000664628">
    <property type="component" value="Unassembled WGS sequence"/>
</dbReference>
<keyword evidence="2" id="KW-0998">Cell outer membrane</keyword>
<keyword evidence="2" id="KW-0472">Membrane</keyword>
<dbReference type="PANTHER" id="PTHR30069">
    <property type="entry name" value="TONB-DEPENDENT OUTER MEMBRANE RECEPTOR"/>
    <property type="match status" value="1"/>
</dbReference>
<evidence type="ECO:0000256" key="2">
    <source>
        <dbReference type="PROSITE-ProRule" id="PRU01360"/>
    </source>
</evidence>
<keyword evidence="2" id="KW-1134">Transmembrane beta strand</keyword>
<keyword evidence="2" id="KW-0813">Transport</keyword>
<dbReference type="InterPro" id="IPR002890">
    <property type="entry name" value="MG2"/>
</dbReference>
<comment type="caution">
    <text evidence="5">The sequence shown here is derived from an EMBL/GenBank/DDBJ whole genome shotgun (WGS) entry which is preliminary data.</text>
</comment>
<dbReference type="InterPro" id="IPR012910">
    <property type="entry name" value="Plug_dom"/>
</dbReference>
<comment type="similarity">
    <text evidence="2">Belongs to the TonB-dependent receptor family.</text>
</comment>
<dbReference type="Gene3D" id="2.170.130.10">
    <property type="entry name" value="TonB-dependent receptor, plug domain"/>
    <property type="match status" value="1"/>
</dbReference>
<protein>
    <submittedName>
        <fullName evidence="5">TonB-dependent receptor plug domain-containing protein</fullName>
    </submittedName>
</protein>
<dbReference type="Pfam" id="PF07715">
    <property type="entry name" value="Plug"/>
    <property type="match status" value="1"/>
</dbReference>
<sequence length="838" mass="90853">MSQQPLSKALLFTILLSVVTLLVAVRSLFSDPLDQVLARIRAYEQQYPYEKVYVHTDRTTYLPGETIWMKSYLFYGASRGADSSSGAVLVDLVSPNGQKIRLDTRFQTKGGYGEGYLPLPDSMETGRYTLRAYTGWMRNFSEDWYFTKAIDIVRANDPKGATTAGNGSSIEARPDVQFLPEGGQLVAGLTSRVAFKAVSPAGVGVDVSGFVLDSRKDTIVGFQSQHLGMGTFPLIPEAGQTYQAFVKIPGTTGYTSYTMPAPQPAGYLVQVDNLSNKDNIRVFVSNSMPPVAATPESGSAAAMLTVLAQVNGQPILALRGPASRKQFVVQIPRAKCPEGIVQITLLDPAGKPVSERLVYSAQDELINLAVTPATPVAGPRQRVDLTVTATNAAGKPVMADLSLAVTDLAQQPKRKPFAASLPSYLLLTSDLTGYVEQPGYYFDQTNKDRLANLDLLLMTQGWRRITWDKVLVDSLPPTRYPFDPGLTVSGTVYRGTSKNPAPGIPLTIMVHRKDSTQDLYSLSADEKGRFFLSNANLIDTATVFVQAQKTNGSRNFTITIDKLVTPQIRVVRPPLVPSDIAYAELAEFLKRQSEYAAIEAQIRRNREVQLQTVVVKAKRVDPYATQRGIFSNADVSLKVDEMNSAGALTIFDILRSRVAGVQVSGGGLEPTVQIRGAANFSGVIEPMFMIDGMAVDKSAISSIMPSDVAYIDVIKGASAALLGSRGAGGGINVIMKRGGETNDYVNKVVPGVRVEKMVGFAPKRTFYAPRYDKPTPEEKVRPDYRATLLWAPRIQTDAAGKATVSFYTSDAKTSLHLVLEGATVSGQPGHAEATMKVE</sequence>
<dbReference type="PROSITE" id="PS52016">
    <property type="entry name" value="TONB_DEPENDENT_REC_3"/>
    <property type="match status" value="1"/>
</dbReference>
<dbReference type="EMBL" id="JAFMYW010000002">
    <property type="protein sequence ID" value="MBO0948370.1"/>
    <property type="molecule type" value="Genomic_DNA"/>
</dbReference>
<accession>A0ABS3JED9</accession>
<feature type="domain" description="TonB-dependent receptor plug" evidence="4">
    <location>
        <begin position="637"/>
        <end position="729"/>
    </location>
</feature>
<keyword evidence="5" id="KW-0675">Receptor</keyword>
<evidence type="ECO:0000313" key="5">
    <source>
        <dbReference type="EMBL" id="MBO0948370.1"/>
    </source>
</evidence>
<reference evidence="5 6" key="1">
    <citation type="submission" date="2021-03" db="EMBL/GenBank/DDBJ databases">
        <title>Fibrella sp. HMF5405 genome sequencing and assembly.</title>
        <authorList>
            <person name="Kang H."/>
            <person name="Kim H."/>
            <person name="Bae S."/>
            <person name="Joh K."/>
        </authorList>
    </citation>
    <scope>NUCLEOTIDE SEQUENCE [LARGE SCALE GENOMIC DNA]</scope>
    <source>
        <strain evidence="5 6">HMF5405</strain>
    </source>
</reference>
<feature type="domain" description="Macroglobulin" evidence="3">
    <location>
        <begin position="51"/>
        <end position="140"/>
    </location>
</feature>
<comment type="subcellular location">
    <subcellularLocation>
        <location evidence="2">Cell outer membrane</location>
        <topology evidence="2">Multi-pass membrane protein</topology>
    </subcellularLocation>
</comment>
<dbReference type="InterPro" id="IPR039426">
    <property type="entry name" value="TonB-dep_rcpt-like"/>
</dbReference>
<keyword evidence="2" id="KW-0812">Transmembrane</keyword>